<evidence type="ECO:0000313" key="1">
    <source>
        <dbReference type="EMBL" id="RIJ19248.1"/>
    </source>
</evidence>
<evidence type="ECO:0000313" key="2">
    <source>
        <dbReference type="Proteomes" id="UP000265361"/>
    </source>
</evidence>
<gene>
    <name evidence="1" type="ORF">DZF97_00970</name>
</gene>
<name>A0A399QJX5_9MICO</name>
<dbReference type="AlphaFoldDB" id="A0A399QJX5"/>
<proteinExistence type="predicted"/>
<sequence>PLDRLDLAARRASYADAGLKPFQPAMLMSIHTAVRHGFLAGTSEDLATLLGRAPTHAVRVAADAAAAARPR</sequence>
<dbReference type="EMBL" id="QWED01000009">
    <property type="protein sequence ID" value="RIJ19248.1"/>
    <property type="molecule type" value="Genomic_DNA"/>
</dbReference>
<organism evidence="1 2">
    <name type="scientific">Clavibacter nebraskensis</name>
    <dbReference type="NCBI Taxonomy" id="31963"/>
    <lineage>
        <taxon>Bacteria</taxon>
        <taxon>Bacillati</taxon>
        <taxon>Actinomycetota</taxon>
        <taxon>Actinomycetes</taxon>
        <taxon>Micrococcales</taxon>
        <taxon>Microbacteriaceae</taxon>
        <taxon>Clavibacter</taxon>
    </lineage>
</organism>
<protein>
    <submittedName>
        <fullName evidence="1">NmrA family transcriptional regulator</fullName>
    </submittedName>
</protein>
<dbReference type="Proteomes" id="UP000265361">
    <property type="component" value="Unassembled WGS sequence"/>
</dbReference>
<accession>A0A399QJX5</accession>
<reference evidence="1 2" key="1">
    <citation type="submission" date="2018-08" db="EMBL/GenBank/DDBJ databases">
        <title>Genome Sequence of Clavibacter michiganensis Subspecies type strains, and the Atypical Peach-Colored Strains Isolated from Tomato.</title>
        <authorList>
            <person name="Osdaghi E."/>
            <person name="Portier P."/>
            <person name="Briand M."/>
            <person name="Jacques M.-A."/>
        </authorList>
    </citation>
    <scope>NUCLEOTIDE SEQUENCE [LARGE SCALE GENOMIC DNA]</scope>
    <source>
        <strain evidence="1 2">CFBP 7577</strain>
    </source>
</reference>
<comment type="caution">
    <text evidence="1">The sequence shown here is derived from an EMBL/GenBank/DDBJ whole genome shotgun (WGS) entry which is preliminary data.</text>
</comment>
<feature type="non-terminal residue" evidence="1">
    <location>
        <position position="1"/>
    </location>
</feature>